<keyword evidence="3" id="KW-1185">Reference proteome</keyword>
<reference evidence="2 3" key="1">
    <citation type="submission" date="2008-04" db="EMBL/GenBank/DDBJ databases">
        <title>Complete sequence of chromosome of Natranaerobius thermophilus JW/NM-WN-LF.</title>
        <authorList>
            <consortium name="US DOE Joint Genome Institute"/>
            <person name="Copeland A."/>
            <person name="Lucas S."/>
            <person name="Lapidus A."/>
            <person name="Glavina del Rio T."/>
            <person name="Dalin E."/>
            <person name="Tice H."/>
            <person name="Bruce D."/>
            <person name="Goodwin L."/>
            <person name="Pitluck S."/>
            <person name="Chertkov O."/>
            <person name="Brettin T."/>
            <person name="Detter J.C."/>
            <person name="Han C."/>
            <person name="Kuske C.R."/>
            <person name="Schmutz J."/>
            <person name="Larimer F."/>
            <person name="Land M."/>
            <person name="Hauser L."/>
            <person name="Kyrpides N."/>
            <person name="Lykidis A."/>
            <person name="Mesbah N.M."/>
            <person name="Wiegel J."/>
        </authorList>
    </citation>
    <scope>NUCLEOTIDE SEQUENCE [LARGE SCALE GENOMIC DNA]</scope>
    <source>
        <strain evidence="3">ATCC BAA-1301 / DSM 18059 / JW/NM-WN-LF</strain>
    </source>
</reference>
<organism evidence="2 3">
    <name type="scientific">Natranaerobius thermophilus (strain ATCC BAA-1301 / DSM 18059 / JW/NM-WN-LF)</name>
    <dbReference type="NCBI Taxonomy" id="457570"/>
    <lineage>
        <taxon>Bacteria</taxon>
        <taxon>Bacillati</taxon>
        <taxon>Bacillota</taxon>
        <taxon>Clostridia</taxon>
        <taxon>Natranaerobiales</taxon>
        <taxon>Natranaerobiaceae</taxon>
        <taxon>Natranaerobius</taxon>
    </lineage>
</organism>
<accession>B2A535</accession>
<evidence type="ECO:0000313" key="3">
    <source>
        <dbReference type="Proteomes" id="UP000001683"/>
    </source>
</evidence>
<keyword evidence="1" id="KW-0812">Transmembrane</keyword>
<dbReference type="AlphaFoldDB" id="B2A535"/>
<dbReference type="InParanoid" id="B2A535"/>
<dbReference type="HOGENOM" id="CLU_192686_1_0_9"/>
<dbReference type="Proteomes" id="UP000001683">
    <property type="component" value="Chromosome"/>
</dbReference>
<gene>
    <name evidence="2" type="ordered locus">Nther_1703</name>
</gene>
<proteinExistence type="predicted"/>
<feature type="transmembrane region" description="Helical" evidence="1">
    <location>
        <begin position="39"/>
        <end position="55"/>
    </location>
</feature>
<name>B2A535_NATTJ</name>
<protein>
    <recommendedName>
        <fullName evidence="4">Small integral membrane protein</fullName>
    </recommendedName>
</protein>
<dbReference type="RefSeq" id="WP_012448145.1">
    <property type="nucleotide sequence ID" value="NC_010718.1"/>
</dbReference>
<dbReference type="eggNOG" id="COG5547">
    <property type="taxonomic scope" value="Bacteria"/>
</dbReference>
<dbReference type="STRING" id="457570.Nther_1703"/>
<dbReference type="InterPro" id="IPR018730">
    <property type="entry name" value="DUF2273"/>
</dbReference>
<dbReference type="EMBL" id="CP001034">
    <property type="protein sequence ID" value="ACB85277.1"/>
    <property type="molecule type" value="Genomic_DNA"/>
</dbReference>
<evidence type="ECO:0000256" key="1">
    <source>
        <dbReference type="SAM" id="Phobius"/>
    </source>
</evidence>
<keyword evidence="1" id="KW-0472">Membrane</keyword>
<feature type="transmembrane region" description="Helical" evidence="1">
    <location>
        <begin position="12"/>
        <end position="33"/>
    </location>
</feature>
<evidence type="ECO:0008006" key="4">
    <source>
        <dbReference type="Google" id="ProtNLM"/>
    </source>
</evidence>
<reference evidence="2 3" key="2">
    <citation type="journal article" date="2011" name="J. Bacteriol.">
        <title>Complete genome sequence of the anaerobic, halophilic alkalithermophile Natranaerobius thermophilus JW/NM-WN-LF.</title>
        <authorList>
            <person name="Zhao B."/>
            <person name="Mesbah N.M."/>
            <person name="Dalin E."/>
            <person name="Goodwin L."/>
            <person name="Nolan M."/>
            <person name="Pitluck S."/>
            <person name="Chertkov O."/>
            <person name="Brettin T.S."/>
            <person name="Han J."/>
            <person name="Larimer F.W."/>
            <person name="Land M.L."/>
            <person name="Hauser L."/>
            <person name="Kyrpides N."/>
            <person name="Wiegel J."/>
        </authorList>
    </citation>
    <scope>NUCLEOTIDE SEQUENCE [LARGE SCALE GENOMIC DNA]</scope>
    <source>
        <strain evidence="3">ATCC BAA-1301 / DSM 18059 / JW/NM-WN-LF</strain>
    </source>
</reference>
<keyword evidence="1" id="KW-1133">Transmembrane helix</keyword>
<evidence type="ECO:0000313" key="2">
    <source>
        <dbReference type="EMBL" id="ACB85277.1"/>
    </source>
</evidence>
<dbReference type="KEGG" id="nth:Nther_1703"/>
<dbReference type="Pfam" id="PF10031">
    <property type="entry name" value="DUF2273"/>
    <property type="match status" value="1"/>
</dbReference>
<sequence>MDREYLMYLLENYFGRIVGVVIGFLIALIFIFFGFWRGLITIILMGLGFFVGRFWDKEKRLPDSIEKFLPPRR</sequence>